<feature type="transmembrane region" description="Helical" evidence="1">
    <location>
        <begin position="43"/>
        <end position="66"/>
    </location>
</feature>
<accession>A0ABP6T508</accession>
<name>A0ABP6T508_9ACTN</name>
<protein>
    <submittedName>
        <fullName evidence="2">Uncharacterized protein</fullName>
    </submittedName>
</protein>
<gene>
    <name evidence="2" type="ORF">GCM10020369_58620</name>
</gene>
<dbReference type="RefSeq" id="WP_345731479.1">
    <property type="nucleotide sequence ID" value="NZ_BAAAYN010000042.1"/>
</dbReference>
<evidence type="ECO:0000313" key="2">
    <source>
        <dbReference type="EMBL" id="GAA3393362.1"/>
    </source>
</evidence>
<proteinExistence type="predicted"/>
<dbReference type="Proteomes" id="UP001501676">
    <property type="component" value="Unassembled WGS sequence"/>
</dbReference>
<evidence type="ECO:0000256" key="1">
    <source>
        <dbReference type="SAM" id="Phobius"/>
    </source>
</evidence>
<keyword evidence="1" id="KW-0812">Transmembrane</keyword>
<keyword evidence="3" id="KW-1185">Reference proteome</keyword>
<keyword evidence="1" id="KW-0472">Membrane</keyword>
<reference evidence="3" key="1">
    <citation type="journal article" date="2019" name="Int. J. Syst. Evol. Microbiol.">
        <title>The Global Catalogue of Microorganisms (GCM) 10K type strain sequencing project: providing services to taxonomists for standard genome sequencing and annotation.</title>
        <authorList>
            <consortium name="The Broad Institute Genomics Platform"/>
            <consortium name="The Broad Institute Genome Sequencing Center for Infectious Disease"/>
            <person name="Wu L."/>
            <person name="Ma J."/>
        </authorList>
    </citation>
    <scope>NUCLEOTIDE SEQUENCE [LARGE SCALE GENOMIC DNA]</scope>
    <source>
        <strain evidence="3">JCM 9458</strain>
    </source>
</reference>
<dbReference type="EMBL" id="BAAAYN010000042">
    <property type="protein sequence ID" value="GAA3393362.1"/>
    <property type="molecule type" value="Genomic_DNA"/>
</dbReference>
<organism evidence="2 3">
    <name type="scientific">Cryptosporangium minutisporangium</name>
    <dbReference type="NCBI Taxonomy" id="113569"/>
    <lineage>
        <taxon>Bacteria</taxon>
        <taxon>Bacillati</taxon>
        <taxon>Actinomycetota</taxon>
        <taxon>Actinomycetes</taxon>
        <taxon>Cryptosporangiales</taxon>
        <taxon>Cryptosporangiaceae</taxon>
        <taxon>Cryptosporangium</taxon>
    </lineage>
</organism>
<sequence>MHSIVARLADRGSRLTHRLASPLRDRLRQRIPRGDAGYSTETVLVTALLVALAIAVLGIIAAKVLAKANAINLG</sequence>
<evidence type="ECO:0000313" key="3">
    <source>
        <dbReference type="Proteomes" id="UP001501676"/>
    </source>
</evidence>
<comment type="caution">
    <text evidence="2">The sequence shown here is derived from an EMBL/GenBank/DDBJ whole genome shotgun (WGS) entry which is preliminary data.</text>
</comment>
<keyword evidence="1" id="KW-1133">Transmembrane helix</keyword>